<dbReference type="InterPro" id="IPR006558">
    <property type="entry name" value="LamG-like"/>
</dbReference>
<feature type="compositionally biased region" description="Polar residues" evidence="3">
    <location>
        <begin position="19"/>
        <end position="28"/>
    </location>
</feature>
<accession>A0AB39QJ41</accession>
<feature type="region of interest" description="Disordered" evidence="3">
    <location>
        <begin position="1"/>
        <end position="50"/>
    </location>
</feature>
<organism evidence="5">
    <name type="scientific">Streptomyces sp. R39</name>
    <dbReference type="NCBI Taxonomy" id="3238631"/>
    <lineage>
        <taxon>Bacteria</taxon>
        <taxon>Bacillati</taxon>
        <taxon>Actinomycetota</taxon>
        <taxon>Actinomycetes</taxon>
        <taxon>Kitasatosporales</taxon>
        <taxon>Streptomycetaceae</taxon>
        <taxon>Streptomyces</taxon>
    </lineage>
</organism>
<evidence type="ECO:0000256" key="2">
    <source>
        <dbReference type="ARBA" id="ARBA00023157"/>
    </source>
</evidence>
<dbReference type="RefSeq" id="WP_369222622.1">
    <property type="nucleotide sequence ID" value="NZ_CP163441.1"/>
</dbReference>
<reference evidence="5" key="1">
    <citation type="submission" date="2024-07" db="EMBL/GenBank/DDBJ databases">
        <authorList>
            <person name="Yu S.T."/>
        </authorList>
    </citation>
    <scope>NUCLEOTIDE SEQUENCE</scope>
    <source>
        <strain evidence="5">R39</strain>
    </source>
</reference>
<evidence type="ECO:0000313" key="5">
    <source>
        <dbReference type="EMBL" id="XDQ43497.1"/>
    </source>
</evidence>
<dbReference type="InterPro" id="IPR042837">
    <property type="entry name" value="PTX3"/>
</dbReference>
<dbReference type="AlphaFoldDB" id="A0AB39QJ41"/>
<name>A0AB39QJ41_9ACTN</name>
<dbReference type="GO" id="GO:0006955">
    <property type="term" value="P:immune response"/>
    <property type="evidence" value="ECO:0007669"/>
    <property type="project" value="InterPro"/>
</dbReference>
<dbReference type="Gene3D" id="2.60.120.200">
    <property type="match status" value="2"/>
</dbReference>
<dbReference type="PANTHER" id="PTHR46943">
    <property type="entry name" value="PENTRAXIN-RELATED PROTEIN PTX3"/>
    <property type="match status" value="1"/>
</dbReference>
<dbReference type="InterPro" id="IPR013320">
    <property type="entry name" value="ConA-like_dom_sf"/>
</dbReference>
<proteinExistence type="predicted"/>
<dbReference type="EMBL" id="CP163441">
    <property type="protein sequence ID" value="XDQ43497.1"/>
    <property type="molecule type" value="Genomic_DNA"/>
</dbReference>
<keyword evidence="1" id="KW-0732">Signal</keyword>
<evidence type="ECO:0000256" key="1">
    <source>
        <dbReference type="ARBA" id="ARBA00022729"/>
    </source>
</evidence>
<dbReference type="SMART" id="SM00560">
    <property type="entry name" value="LamGL"/>
    <property type="match status" value="2"/>
</dbReference>
<evidence type="ECO:0000259" key="4">
    <source>
        <dbReference type="SMART" id="SM00560"/>
    </source>
</evidence>
<dbReference type="SUPFAM" id="SSF49899">
    <property type="entry name" value="Concanavalin A-like lectins/glucanases"/>
    <property type="match status" value="2"/>
</dbReference>
<keyword evidence="2" id="KW-1015">Disulfide bond</keyword>
<feature type="compositionally biased region" description="Low complexity" evidence="3">
    <location>
        <begin position="243"/>
        <end position="279"/>
    </location>
</feature>
<feature type="domain" description="LamG-like jellyroll fold" evidence="4">
    <location>
        <begin position="1041"/>
        <end position="1199"/>
    </location>
</feature>
<protein>
    <submittedName>
        <fullName evidence="5">LamG-like jellyroll fold domain-containing protein</fullName>
    </submittedName>
</protein>
<evidence type="ECO:0000256" key="3">
    <source>
        <dbReference type="SAM" id="MobiDB-lite"/>
    </source>
</evidence>
<dbReference type="PANTHER" id="PTHR46943:SF1">
    <property type="entry name" value="PENTRAXIN-RELATED PROTEIN PTX3"/>
    <property type="match status" value="1"/>
</dbReference>
<feature type="region of interest" description="Disordered" evidence="3">
    <location>
        <begin position="233"/>
        <end position="279"/>
    </location>
</feature>
<dbReference type="Pfam" id="PF13385">
    <property type="entry name" value="Laminin_G_3"/>
    <property type="match status" value="2"/>
</dbReference>
<gene>
    <name evidence="5" type="ORF">AB5J52_15175</name>
</gene>
<sequence>MIQPVATGAAHTAVADGQDASSASTASLSPEAAASQKAVASGSPVEVTDDRTEYTTTYANPDGTTFTLDQSTVPVRVHQRDGSWVSPDPTLEIRSDGTVGPKAAVVDLAFSGGGDGSGLVDIARGGKSLRLGWPGALPKPTLDGASAVYTDVLPGVDLRMTATAEGFRELLVVKSPQAAADPELKKVAFSLQADGLTVAPTSGGGMTAVDDDARPVFAAPAALMWDSQGDTAASGASAQLERTAAITQASSPSPSATTDPSAGTSADGTAGPGDGDASAVLPVQVSTDSLAVVPDAGMLANSDSNAYPLYIDPSVGLDQTAHTYLRSDGVSDFNWGNGSNNEGKGTGHCSSWNGYYCGPGYTERLYFQFSPSSLAGKKVLSATFRATESWSFTCDARWVDLERTSNISSSTTWSTRPSYLGMMASRDVSAGRSSLCDPSQPPAPIEFSGPSLTSAVGDLAAGKFSRLTLLLKARDETDTSAWKRFRNDAVLSVTYVGLPAVPTRAGIVEGSGISCETNSGDPDTITDPTPSLTAAVWTATGGGSGASLRAHFYIQKQTTDGWSVATEPVRPTSGYVGNGGVVTYPSPITLSEGVLYRLAVFSRSYYNGGDDYLESHSTVTTKDWCYFKVDTTAPKAPTVSFGQPYSECTANLCDPAGGPGTPGQFTFSPASGETDTAYEYKLASSASWSKPISGNKVNVAITPQVAGSEQLQVRAQDSAGRWGAKTVVKFNVAAGQTAIGRWHFDDAAPGSGVTTAADMATEGSTRHPATLYTSGAGWSSLARRGDGDRSLWLNDTSDTTRQAGYAATAAPVVNTQSSFTVSAWAYLTDESDFRTVLSETGSDGSGFSLYYSPNVQRWVFLWNWYENGVRKYLGASADTAGVPMKVWTHLTAVYNSKDRTISLYVNGRLQGSPVALPATSDATISDGTLQFGRASFTPGSYVNYWRGRIDEVAVWQRNLTEEEDGIATEDQLLDSNGVPSVELMGAWNPDGASGSTLADTTSGYGRTLTLSGGASLDGQALVLNGSDGAATAPGPLLDDTASFTATSLVDIDSSALLSKPTGYTAQVLGQRSADGSAWGFWYQLTGTDTDPDTDTTIPVGKWYFGQLNTDGSFDGVVSDEAAELGSPVRMTGTYDAPSGTIHFYLGPDENGAEATHPYTAVAGSGVFAAGEGYVGGSWGHYLPGKITDIRIWAGAMANQQITDTIGD</sequence>
<feature type="domain" description="LamG-like jellyroll fold" evidence="4">
    <location>
        <begin position="817"/>
        <end position="962"/>
    </location>
</feature>